<keyword evidence="2" id="KW-1185">Reference proteome</keyword>
<comment type="caution">
    <text evidence="1">The sequence shown here is derived from an EMBL/GenBank/DDBJ whole genome shotgun (WGS) entry which is preliminary data.</text>
</comment>
<organism evidence="1 2">
    <name type="scientific">Mycena belliarum</name>
    <dbReference type="NCBI Taxonomy" id="1033014"/>
    <lineage>
        <taxon>Eukaryota</taxon>
        <taxon>Fungi</taxon>
        <taxon>Dikarya</taxon>
        <taxon>Basidiomycota</taxon>
        <taxon>Agaricomycotina</taxon>
        <taxon>Agaricomycetes</taxon>
        <taxon>Agaricomycetidae</taxon>
        <taxon>Agaricales</taxon>
        <taxon>Marasmiineae</taxon>
        <taxon>Mycenaceae</taxon>
        <taxon>Mycena</taxon>
    </lineage>
</organism>
<dbReference type="SUPFAM" id="SSF51905">
    <property type="entry name" value="FAD/NAD(P)-binding domain"/>
    <property type="match status" value="1"/>
</dbReference>
<dbReference type="PANTHER" id="PTHR47190">
    <property type="entry name" value="DEHYDROGENASE, PUTATIVE-RELATED"/>
    <property type="match status" value="1"/>
</dbReference>
<gene>
    <name evidence="1" type="ORF">B0H15DRAFT_791998</name>
</gene>
<dbReference type="AlphaFoldDB" id="A0AAD6XMC5"/>
<dbReference type="InterPro" id="IPR053208">
    <property type="entry name" value="GMC_Oxidoreductase_CD"/>
</dbReference>
<dbReference type="Gene3D" id="3.30.410.10">
    <property type="entry name" value="Cholesterol Oxidase, domain 2"/>
    <property type="match status" value="1"/>
</dbReference>
<dbReference type="PANTHER" id="PTHR47190:SF1">
    <property type="entry name" value="GLUCOSE-METHANOL-CHOLINE OXIDOREDUCTASE N-TERMINAL DOMAIN-CONTAINING PROTEIN"/>
    <property type="match status" value="1"/>
</dbReference>
<accession>A0AAD6XMC5</accession>
<proteinExistence type="predicted"/>
<dbReference type="Gene3D" id="3.50.50.60">
    <property type="entry name" value="FAD/NAD(P)-binding domain"/>
    <property type="match status" value="1"/>
</dbReference>
<dbReference type="Proteomes" id="UP001222325">
    <property type="component" value="Unassembled WGS sequence"/>
</dbReference>
<protein>
    <submittedName>
        <fullName evidence="1">Uncharacterized protein</fullName>
    </submittedName>
</protein>
<dbReference type="InterPro" id="IPR036188">
    <property type="entry name" value="FAD/NAD-bd_sf"/>
</dbReference>
<evidence type="ECO:0000313" key="2">
    <source>
        <dbReference type="Proteomes" id="UP001222325"/>
    </source>
</evidence>
<sequence>PSTDHPSTDGKRYLEQTSLVVSQLLYDAGYRNITINDTPDSKDHVYGSLFVWFDRKRGGPVATYLQTAKARKSFKIQRCTNVLNVVRKGLQITRVKTNDTTVAGRVYPLNPNGRVILSAGSYGSARILFLSGIGPKVSCPLPRDEPARYML</sequence>
<evidence type="ECO:0000313" key="1">
    <source>
        <dbReference type="EMBL" id="KAJ7075305.1"/>
    </source>
</evidence>
<reference evidence="1" key="1">
    <citation type="submission" date="2023-03" db="EMBL/GenBank/DDBJ databases">
        <title>Massive genome expansion in bonnet fungi (Mycena s.s.) driven by repeated elements and novel gene families across ecological guilds.</title>
        <authorList>
            <consortium name="Lawrence Berkeley National Laboratory"/>
            <person name="Harder C.B."/>
            <person name="Miyauchi S."/>
            <person name="Viragh M."/>
            <person name="Kuo A."/>
            <person name="Thoen E."/>
            <person name="Andreopoulos B."/>
            <person name="Lu D."/>
            <person name="Skrede I."/>
            <person name="Drula E."/>
            <person name="Henrissat B."/>
            <person name="Morin E."/>
            <person name="Kohler A."/>
            <person name="Barry K."/>
            <person name="LaButti K."/>
            <person name="Morin E."/>
            <person name="Salamov A."/>
            <person name="Lipzen A."/>
            <person name="Mereny Z."/>
            <person name="Hegedus B."/>
            <person name="Baldrian P."/>
            <person name="Stursova M."/>
            <person name="Weitz H."/>
            <person name="Taylor A."/>
            <person name="Grigoriev I.V."/>
            <person name="Nagy L.G."/>
            <person name="Martin F."/>
            <person name="Kauserud H."/>
        </authorList>
    </citation>
    <scope>NUCLEOTIDE SEQUENCE</scope>
    <source>
        <strain evidence="1">CBHHK173m</strain>
    </source>
</reference>
<dbReference type="EMBL" id="JARJCN010000099">
    <property type="protein sequence ID" value="KAJ7075305.1"/>
    <property type="molecule type" value="Genomic_DNA"/>
</dbReference>
<feature type="non-terminal residue" evidence="1">
    <location>
        <position position="1"/>
    </location>
</feature>
<name>A0AAD6XMC5_9AGAR</name>